<dbReference type="AlphaFoldDB" id="A0A1T4PD63"/>
<gene>
    <name evidence="1" type="ORF">SAMN02745174_01864</name>
</gene>
<keyword evidence="2" id="KW-1185">Reference proteome</keyword>
<accession>A0A1T4PD63</accession>
<dbReference type="Proteomes" id="UP000191153">
    <property type="component" value="Unassembled WGS sequence"/>
</dbReference>
<proteinExistence type="predicted"/>
<dbReference type="EMBL" id="FUWX01000014">
    <property type="protein sequence ID" value="SJZ89500.1"/>
    <property type="molecule type" value="Genomic_DNA"/>
</dbReference>
<name>A0A1T4PD63_9FUSO</name>
<evidence type="ECO:0000313" key="1">
    <source>
        <dbReference type="EMBL" id="SJZ89500.1"/>
    </source>
</evidence>
<reference evidence="1 2" key="1">
    <citation type="submission" date="2017-02" db="EMBL/GenBank/DDBJ databases">
        <authorList>
            <person name="Peterson S.W."/>
        </authorList>
    </citation>
    <scope>NUCLEOTIDE SEQUENCE [LARGE SCALE GENOMIC DNA]</scope>
    <source>
        <strain evidence="1 2">ATCC 700028</strain>
    </source>
</reference>
<dbReference type="STRING" id="180163.SAMN02745174_01864"/>
<organism evidence="1 2">
    <name type="scientific">Cetobacterium ceti</name>
    <dbReference type="NCBI Taxonomy" id="180163"/>
    <lineage>
        <taxon>Bacteria</taxon>
        <taxon>Fusobacteriati</taxon>
        <taxon>Fusobacteriota</taxon>
        <taxon>Fusobacteriia</taxon>
        <taxon>Fusobacteriales</taxon>
        <taxon>Fusobacteriaceae</taxon>
        <taxon>Cetobacterium</taxon>
    </lineage>
</organism>
<sequence>MLQSKFITSNDIVIEKPFLFSFIFKHFDVYDLEKINKDIYSNATIKVRLYQDIESLYFFELKTEDFKEYFINTKHTLISIDEKITPIKIGRIFELVRRYSRSGSIKGSLLVCNDEEEALELKDLEVEIIVLGEEDIKFNLLIPNN</sequence>
<protein>
    <submittedName>
        <fullName evidence="1">Uncharacterized protein</fullName>
    </submittedName>
</protein>
<dbReference type="RefSeq" id="WP_078694328.1">
    <property type="nucleotide sequence ID" value="NZ_FUWX01000014.1"/>
</dbReference>
<evidence type="ECO:0000313" key="2">
    <source>
        <dbReference type="Proteomes" id="UP000191153"/>
    </source>
</evidence>